<evidence type="ECO:0000313" key="4">
    <source>
        <dbReference type="Proteomes" id="UP001273136"/>
    </source>
</evidence>
<gene>
    <name evidence="3" type="ORF">McpAg1_17420</name>
</gene>
<sequence>MKIEETSACCSSAGTATVRPATLAGMFYPAGAEELASLLNAFFSSTVTSVTSPYGVLVPHAGYVYSGKTAACAYAKIPETFSGTFVIIGPSHAGCMTVTADCSWETPLGPVAADAELVAALADAGIPNRNDLMRVQENSLETQMPFIRYRFPQAKVVPVLLGDQSLASARTVADAIAKAIDATSTASDRVVIIASGDGSHYVPAKVAEHDDLTVLAAAAKLDADQFYKTLMDVRPSMCGYGCIAVMMLVCKHLGAREAKLIMYQTSGDATGDDREVVGYAAVEVV</sequence>
<dbReference type="Proteomes" id="UP001273136">
    <property type="component" value="Unassembled WGS sequence"/>
</dbReference>
<keyword evidence="4" id="KW-1185">Reference proteome</keyword>
<evidence type="ECO:0000256" key="1">
    <source>
        <dbReference type="ARBA" id="ARBA00006315"/>
    </source>
</evidence>
<comment type="caution">
    <text evidence="3">The sequence shown here is derived from an EMBL/GenBank/DDBJ whole genome shotgun (WGS) entry which is preliminary data.</text>
</comment>
<dbReference type="NCBIfam" id="TIGR04336">
    <property type="entry name" value="AmmeMemoSam_B"/>
    <property type="match status" value="1"/>
</dbReference>
<comment type="similarity">
    <text evidence="1 2">Belongs to the MEMO1 family.</text>
</comment>
<dbReference type="InterPro" id="IPR002737">
    <property type="entry name" value="MEMO1_fam"/>
</dbReference>
<name>A0AAE4MDQ6_9EURY</name>
<reference evidence="3" key="1">
    <citation type="submission" date="2023-06" db="EMBL/GenBank/DDBJ databases">
        <title>Genome sequence of Methancorpusculaceae sp. Ag1.</title>
        <authorList>
            <person name="Protasov E."/>
            <person name="Platt K."/>
            <person name="Poehlein A."/>
            <person name="Daniel R."/>
            <person name="Brune A."/>
        </authorList>
    </citation>
    <scope>NUCLEOTIDE SEQUENCE</scope>
    <source>
        <strain evidence="3">Ag1</strain>
    </source>
</reference>
<dbReference type="AlphaFoldDB" id="A0AAE4MDQ6"/>
<evidence type="ECO:0000256" key="2">
    <source>
        <dbReference type="HAMAP-Rule" id="MF_00055"/>
    </source>
</evidence>
<proteinExistence type="inferred from homology"/>
<accession>A0AAE4MDQ6</accession>
<dbReference type="PANTHER" id="PTHR11060:SF0">
    <property type="entry name" value="PROTEIN MEMO1"/>
    <property type="match status" value="1"/>
</dbReference>
<dbReference type="CDD" id="cd07361">
    <property type="entry name" value="MEMO_like"/>
    <property type="match status" value="1"/>
</dbReference>
<dbReference type="HAMAP" id="MF_00055">
    <property type="entry name" value="MEMO1"/>
    <property type="match status" value="1"/>
</dbReference>
<dbReference type="EMBL" id="JAWDKA010000010">
    <property type="protein sequence ID" value="MDV0442496.1"/>
    <property type="molecule type" value="Genomic_DNA"/>
</dbReference>
<dbReference type="Pfam" id="PF01875">
    <property type="entry name" value="Memo"/>
    <property type="match status" value="1"/>
</dbReference>
<dbReference type="SUPFAM" id="SSF53213">
    <property type="entry name" value="LigB-like"/>
    <property type="match status" value="1"/>
</dbReference>
<dbReference type="PANTHER" id="PTHR11060">
    <property type="entry name" value="PROTEIN MEMO1"/>
    <property type="match status" value="1"/>
</dbReference>
<dbReference type="Gene3D" id="3.40.830.10">
    <property type="entry name" value="LigB-like"/>
    <property type="match status" value="1"/>
</dbReference>
<organism evidence="3 4">
    <name type="scientific">Methanorbis furvi</name>
    <dbReference type="NCBI Taxonomy" id="3028299"/>
    <lineage>
        <taxon>Archaea</taxon>
        <taxon>Methanobacteriati</taxon>
        <taxon>Methanobacteriota</taxon>
        <taxon>Stenosarchaea group</taxon>
        <taxon>Methanomicrobia</taxon>
        <taxon>Methanomicrobiales</taxon>
        <taxon>Methanocorpusculaceae</taxon>
        <taxon>Methanorbis</taxon>
    </lineage>
</organism>
<protein>
    <recommendedName>
        <fullName evidence="2">MEMO1 family protein McpAg1_17420</fullName>
    </recommendedName>
</protein>
<dbReference type="RefSeq" id="WP_338094916.1">
    <property type="nucleotide sequence ID" value="NZ_JAWDKA010000010.1"/>
</dbReference>
<evidence type="ECO:0000313" key="3">
    <source>
        <dbReference type="EMBL" id="MDV0442496.1"/>
    </source>
</evidence>